<feature type="transmembrane region" description="Helical" evidence="7">
    <location>
        <begin position="229"/>
        <end position="247"/>
    </location>
</feature>
<dbReference type="Gene3D" id="3.40.50.720">
    <property type="entry name" value="NAD(P)-binding Rossmann-like Domain"/>
    <property type="match status" value="1"/>
</dbReference>
<dbReference type="InterPro" id="IPR003148">
    <property type="entry name" value="RCK_N"/>
</dbReference>
<dbReference type="RefSeq" id="WP_380102577.1">
    <property type="nucleotide sequence ID" value="NZ_JBHRZG010000022.1"/>
</dbReference>
<evidence type="ECO:0000313" key="10">
    <source>
        <dbReference type="Proteomes" id="UP001595803"/>
    </source>
</evidence>
<evidence type="ECO:0000256" key="1">
    <source>
        <dbReference type="ARBA" id="ARBA00004141"/>
    </source>
</evidence>
<dbReference type="EMBL" id="JBHRZG010000022">
    <property type="protein sequence ID" value="MFC3834164.1"/>
    <property type="molecule type" value="Genomic_DNA"/>
</dbReference>
<evidence type="ECO:0000256" key="6">
    <source>
        <dbReference type="ARBA" id="ARBA00023136"/>
    </source>
</evidence>
<reference evidence="10" key="1">
    <citation type="journal article" date="2019" name="Int. J. Syst. Evol. Microbiol.">
        <title>The Global Catalogue of Microorganisms (GCM) 10K type strain sequencing project: providing services to taxonomists for standard genome sequencing and annotation.</title>
        <authorList>
            <consortium name="The Broad Institute Genomics Platform"/>
            <consortium name="The Broad Institute Genome Sequencing Center for Infectious Disease"/>
            <person name="Wu L."/>
            <person name="Ma J."/>
        </authorList>
    </citation>
    <scope>NUCLEOTIDE SEQUENCE [LARGE SCALE GENOMIC DNA]</scope>
    <source>
        <strain evidence="10">CCTCC AB 2017081</strain>
    </source>
</reference>
<evidence type="ECO:0000256" key="7">
    <source>
        <dbReference type="SAM" id="Phobius"/>
    </source>
</evidence>
<dbReference type="PANTHER" id="PTHR42751:SF1">
    <property type="entry name" value="CATION_PROTON ANTIPORTER YBAL-RELATED"/>
    <property type="match status" value="1"/>
</dbReference>
<feature type="transmembrane region" description="Helical" evidence="7">
    <location>
        <begin position="337"/>
        <end position="358"/>
    </location>
</feature>
<comment type="subcellular location">
    <subcellularLocation>
        <location evidence="1">Membrane</location>
        <topology evidence="1">Multi-pass membrane protein</topology>
    </subcellularLocation>
</comment>
<accession>A0ABV7ZAU8</accession>
<keyword evidence="6 7" id="KW-0472">Membrane</keyword>
<feature type="transmembrane region" description="Helical" evidence="7">
    <location>
        <begin position="187"/>
        <end position="209"/>
    </location>
</feature>
<feature type="transmembrane region" description="Helical" evidence="7">
    <location>
        <begin position="63"/>
        <end position="84"/>
    </location>
</feature>
<dbReference type="Pfam" id="PF00999">
    <property type="entry name" value="Na_H_Exchanger"/>
    <property type="match status" value="1"/>
</dbReference>
<feature type="transmembrane region" description="Helical" evidence="7">
    <location>
        <begin position="149"/>
        <end position="175"/>
    </location>
</feature>
<dbReference type="InterPro" id="IPR038770">
    <property type="entry name" value="Na+/solute_symporter_sf"/>
</dbReference>
<feature type="transmembrane region" description="Helical" evidence="7">
    <location>
        <begin position="91"/>
        <end position="112"/>
    </location>
</feature>
<feature type="transmembrane region" description="Helical" evidence="7">
    <location>
        <begin position="118"/>
        <end position="137"/>
    </location>
</feature>
<feature type="transmembrane region" description="Helical" evidence="7">
    <location>
        <begin position="307"/>
        <end position="330"/>
    </location>
</feature>
<dbReference type="Proteomes" id="UP001595803">
    <property type="component" value="Unassembled WGS sequence"/>
</dbReference>
<dbReference type="InterPro" id="IPR006153">
    <property type="entry name" value="Cation/H_exchanger_TM"/>
</dbReference>
<evidence type="ECO:0000256" key="4">
    <source>
        <dbReference type="ARBA" id="ARBA00022692"/>
    </source>
</evidence>
<organism evidence="9 10">
    <name type="scientific">Deinococcus rufus</name>
    <dbReference type="NCBI Taxonomy" id="2136097"/>
    <lineage>
        <taxon>Bacteria</taxon>
        <taxon>Thermotogati</taxon>
        <taxon>Deinococcota</taxon>
        <taxon>Deinococci</taxon>
        <taxon>Deinococcales</taxon>
        <taxon>Deinococcaceae</taxon>
        <taxon>Deinococcus</taxon>
    </lineage>
</organism>
<dbReference type="Gene3D" id="1.20.1530.20">
    <property type="match status" value="1"/>
</dbReference>
<comment type="similarity">
    <text evidence="2">Belongs to the monovalent cation:proton antiporter 2 (CPA2) transporter (TC 2.A.37) family.</text>
</comment>
<evidence type="ECO:0000256" key="2">
    <source>
        <dbReference type="ARBA" id="ARBA00005551"/>
    </source>
</evidence>
<evidence type="ECO:0000256" key="3">
    <source>
        <dbReference type="ARBA" id="ARBA00022448"/>
    </source>
</evidence>
<feature type="transmembrane region" description="Helical" evidence="7">
    <location>
        <begin position="6"/>
        <end position="26"/>
    </location>
</feature>
<comment type="caution">
    <text evidence="9">The sequence shown here is derived from an EMBL/GenBank/DDBJ whole genome shotgun (WGS) entry which is preliminary data.</text>
</comment>
<feature type="transmembrane region" description="Helical" evidence="7">
    <location>
        <begin position="33"/>
        <end position="51"/>
    </location>
</feature>
<feature type="transmembrane region" description="Helical" evidence="7">
    <location>
        <begin position="370"/>
        <end position="389"/>
    </location>
</feature>
<feature type="domain" description="RCK N-terminal" evidence="8">
    <location>
        <begin position="416"/>
        <end position="533"/>
    </location>
</feature>
<keyword evidence="3" id="KW-0813">Transport</keyword>
<evidence type="ECO:0000256" key="5">
    <source>
        <dbReference type="ARBA" id="ARBA00022989"/>
    </source>
</evidence>
<evidence type="ECO:0000313" key="9">
    <source>
        <dbReference type="EMBL" id="MFC3834164.1"/>
    </source>
</evidence>
<dbReference type="NCBIfam" id="NF007950">
    <property type="entry name" value="PRK10669.1"/>
    <property type="match status" value="1"/>
</dbReference>
<sequence>MPHHTDLIAALAVGLTMALAFGLLATRLRLPPLVGYLLAGMAVGPFTPGFVANPEIATQLAEIGVILLMFGVGLHFSFGDLLAVRRLAVPGALVQIAVATALGVGVTQLWGWSLGQGLVFGLALSVASTVVLLRALEERGTLDTHTGRVAVGWLVVEDLVMVLALVLLPAVAPLLTGAGGASPDAAALLTTLGLTIGKVLVFLALMLVVGRRFIPWMLARVARLGSRELFTLTVLGTALGIAYGAGVLFDVSFALGAFLAGVVVNESRFAHHAAEDALPFQDAFAVLFFVSVGMLFNPSVLLSAPLLVIATALIIIVGKTLAAFLIVRLLRSPVSTALTVAFSLAQIGEFSFILATLGRDLNLLTEQGQNLILAGAIISITLNPFLLRLTGPLGRWLERGAAPADPSPESAPVTLTGHAVIVGYGRVGRLVGQALLARQLPFVVVEQDDTVTGVLRGEGLTVISGDAARTQVLSQAGLAHAGTVVIATPDPVQAQLITEHVRRVNPGVHLIARTHDEHTRRALWDLGATEVLYSEHELGQALGEHAVSALTGRATPDPDALPTPAGG</sequence>
<gene>
    <name evidence="9" type="primary">ybaL</name>
    <name evidence="9" type="ORF">ACFOSB_15015</name>
</gene>
<evidence type="ECO:0000259" key="8">
    <source>
        <dbReference type="PROSITE" id="PS51201"/>
    </source>
</evidence>
<protein>
    <submittedName>
        <fullName evidence="9">YbaL family putative K(+) efflux transporter</fullName>
    </submittedName>
</protein>
<dbReference type="InterPro" id="IPR036291">
    <property type="entry name" value="NAD(P)-bd_dom_sf"/>
</dbReference>
<keyword evidence="5 7" id="KW-1133">Transmembrane helix</keyword>
<name>A0ABV7ZAU8_9DEIO</name>
<dbReference type="PANTHER" id="PTHR42751">
    <property type="entry name" value="SODIUM/HYDROGEN EXCHANGER FAMILY/TRKA DOMAIN PROTEIN"/>
    <property type="match status" value="1"/>
</dbReference>
<keyword evidence="10" id="KW-1185">Reference proteome</keyword>
<proteinExistence type="inferred from homology"/>
<dbReference type="PROSITE" id="PS51201">
    <property type="entry name" value="RCK_N"/>
    <property type="match status" value="1"/>
</dbReference>
<keyword evidence="4 7" id="KW-0812">Transmembrane</keyword>
<dbReference type="Pfam" id="PF02254">
    <property type="entry name" value="TrkA_N"/>
    <property type="match status" value="1"/>
</dbReference>
<feature type="transmembrane region" description="Helical" evidence="7">
    <location>
        <begin position="283"/>
        <end position="301"/>
    </location>
</feature>
<dbReference type="SUPFAM" id="SSF51735">
    <property type="entry name" value="NAD(P)-binding Rossmann-fold domains"/>
    <property type="match status" value="1"/>
</dbReference>